<dbReference type="Gene3D" id="3.40.190.10">
    <property type="entry name" value="Periplasmic binding protein-like II"/>
    <property type="match status" value="2"/>
</dbReference>
<evidence type="ECO:0000313" key="3">
    <source>
        <dbReference type="EMBL" id="UQX88743.1"/>
    </source>
</evidence>
<feature type="domain" description="ABC-type glycine betaine transport system substrate-binding" evidence="2">
    <location>
        <begin position="51"/>
        <end position="184"/>
    </location>
</feature>
<keyword evidence="1" id="KW-0732">Signal</keyword>
<feature type="chain" id="PRO_5046525452" description="ABC-type glycine betaine transport system substrate-binding domain-containing protein" evidence="1">
    <location>
        <begin position="22"/>
        <end position="324"/>
    </location>
</feature>
<reference evidence="3" key="1">
    <citation type="journal article" date="2018" name="Int. J. Syst. Evol. Microbiol.">
        <title>Jatrophihabitans telluris sp. nov., isolated from sediment soil of lava forest wetlands and the emended description of the genus Jatrophihabitans.</title>
        <authorList>
            <person name="Lee K.C."/>
            <person name="Suh M.K."/>
            <person name="Eom M.K."/>
            <person name="Kim K.K."/>
            <person name="Kim J.S."/>
            <person name="Kim D.S."/>
            <person name="Ko S.H."/>
            <person name="Shin Y.K."/>
            <person name="Lee J.S."/>
        </authorList>
    </citation>
    <scope>NUCLEOTIDE SEQUENCE</scope>
    <source>
        <strain evidence="3">N237</strain>
    </source>
</reference>
<gene>
    <name evidence="3" type="ORF">M6D93_01775</name>
</gene>
<dbReference type="Pfam" id="PF04069">
    <property type="entry name" value="OpuAC"/>
    <property type="match status" value="2"/>
</dbReference>
<evidence type="ECO:0000313" key="4">
    <source>
        <dbReference type="Proteomes" id="UP001056336"/>
    </source>
</evidence>
<reference evidence="3" key="2">
    <citation type="submission" date="2022-05" db="EMBL/GenBank/DDBJ databases">
        <authorList>
            <person name="Kim J.-S."/>
            <person name="Lee K."/>
            <person name="Suh M."/>
            <person name="Eom M."/>
            <person name="Kim J.-S."/>
            <person name="Kim D.-S."/>
            <person name="Ko S.-H."/>
            <person name="Shin Y."/>
            <person name="Lee J.-S."/>
        </authorList>
    </citation>
    <scope>NUCLEOTIDE SEQUENCE</scope>
    <source>
        <strain evidence="3">N237</strain>
    </source>
</reference>
<proteinExistence type="predicted"/>
<dbReference type="SUPFAM" id="SSF53850">
    <property type="entry name" value="Periplasmic binding protein-like II"/>
    <property type="match status" value="2"/>
</dbReference>
<organism evidence="3 4">
    <name type="scientific">Jatrophihabitans telluris</name>
    <dbReference type="NCBI Taxonomy" id="2038343"/>
    <lineage>
        <taxon>Bacteria</taxon>
        <taxon>Bacillati</taxon>
        <taxon>Actinomycetota</taxon>
        <taxon>Actinomycetes</taxon>
        <taxon>Jatrophihabitantales</taxon>
        <taxon>Jatrophihabitantaceae</taxon>
        <taxon>Jatrophihabitans</taxon>
    </lineage>
</organism>
<dbReference type="Proteomes" id="UP001056336">
    <property type="component" value="Chromosome"/>
</dbReference>
<feature type="signal peptide" evidence="1">
    <location>
        <begin position="1"/>
        <end position="21"/>
    </location>
</feature>
<feature type="domain" description="ABC-type glycine betaine transport system substrate-binding" evidence="2">
    <location>
        <begin position="199"/>
        <end position="324"/>
    </location>
</feature>
<protein>
    <recommendedName>
        <fullName evidence="2">ABC-type glycine betaine transport system substrate-binding domain-containing protein</fullName>
    </recommendedName>
</protein>
<accession>A0ABY4QYN0</accession>
<dbReference type="RefSeq" id="WP_249772454.1">
    <property type="nucleotide sequence ID" value="NZ_CP097332.1"/>
</dbReference>
<dbReference type="InterPro" id="IPR007210">
    <property type="entry name" value="ABC_Gly_betaine_transp_sub-bd"/>
</dbReference>
<dbReference type="PROSITE" id="PS51257">
    <property type="entry name" value="PROKAR_LIPOPROTEIN"/>
    <property type="match status" value="1"/>
</dbReference>
<evidence type="ECO:0000259" key="2">
    <source>
        <dbReference type="Pfam" id="PF04069"/>
    </source>
</evidence>
<dbReference type="Gene3D" id="3.40.190.120">
    <property type="entry name" value="Osmoprotection protein (prox), domain 2"/>
    <property type="match status" value="1"/>
</dbReference>
<evidence type="ECO:0000256" key="1">
    <source>
        <dbReference type="SAM" id="SignalP"/>
    </source>
</evidence>
<name>A0ABY4QYN0_9ACTN</name>
<dbReference type="EMBL" id="CP097332">
    <property type="protein sequence ID" value="UQX88743.1"/>
    <property type="molecule type" value="Genomic_DNA"/>
</dbReference>
<sequence length="324" mass="33075">MKSKLLAIGAAVTALTVGLTACGSDSSKNTTGGTATSGASGTTSTATIASKLIMGGPPEFKTRADGLPGLQKNYGVEFGKYTVTDTGGPVTVNALKNGQVDAADLFTTDPSITANGFVILQDPKSNFAAQNVVPIINKAKVTDGVKTVLNGISAKLTTDALGKLVGKVQNDKQDPDAVAKAWLSDNGLATSGSSAAGVSLTVGSANFPENVVLAQIYAEALKAQGASIKTKLNIGSREKYYPALKAGSLDLFPEYNGTLLYYIDKSATATTPDEVYTALTKALPSNLVALTQADAQDSDAIVITKATATKYGLTTIADLAKPAS</sequence>
<keyword evidence="4" id="KW-1185">Reference proteome</keyword>